<reference evidence="1 2" key="1">
    <citation type="journal article" date="2019" name="Sci. Rep.">
        <title>Orb-weaving spider Araneus ventricosus genome elucidates the spidroin gene catalogue.</title>
        <authorList>
            <person name="Kono N."/>
            <person name="Nakamura H."/>
            <person name="Ohtoshi R."/>
            <person name="Moran D.A.P."/>
            <person name="Shinohara A."/>
            <person name="Yoshida Y."/>
            <person name="Fujiwara M."/>
            <person name="Mori M."/>
            <person name="Tomita M."/>
            <person name="Arakawa K."/>
        </authorList>
    </citation>
    <scope>NUCLEOTIDE SEQUENCE [LARGE SCALE GENOMIC DNA]</scope>
</reference>
<gene>
    <name evidence="1" type="ORF">AVEN_49440_1</name>
</gene>
<keyword evidence="2" id="KW-1185">Reference proteome</keyword>
<name>A0A4Y2CNQ9_ARAVE</name>
<sequence>MVHPAKIPFCYSKRPQQPSVRSQFWGRRASGSKPDSLEDLPCMAPTARHTVAKCPPVAVVWRLGDGTGSCAVLVI</sequence>
<organism evidence="1 2">
    <name type="scientific">Araneus ventricosus</name>
    <name type="common">Orbweaver spider</name>
    <name type="synonym">Epeira ventricosa</name>
    <dbReference type="NCBI Taxonomy" id="182803"/>
    <lineage>
        <taxon>Eukaryota</taxon>
        <taxon>Metazoa</taxon>
        <taxon>Ecdysozoa</taxon>
        <taxon>Arthropoda</taxon>
        <taxon>Chelicerata</taxon>
        <taxon>Arachnida</taxon>
        <taxon>Araneae</taxon>
        <taxon>Araneomorphae</taxon>
        <taxon>Entelegynae</taxon>
        <taxon>Araneoidea</taxon>
        <taxon>Araneidae</taxon>
        <taxon>Araneus</taxon>
    </lineage>
</organism>
<dbReference type="Proteomes" id="UP000499080">
    <property type="component" value="Unassembled WGS sequence"/>
</dbReference>
<accession>A0A4Y2CNQ9</accession>
<proteinExistence type="predicted"/>
<comment type="caution">
    <text evidence="1">The sequence shown here is derived from an EMBL/GenBank/DDBJ whole genome shotgun (WGS) entry which is preliminary data.</text>
</comment>
<evidence type="ECO:0000313" key="2">
    <source>
        <dbReference type="Proteomes" id="UP000499080"/>
    </source>
</evidence>
<dbReference type="EMBL" id="BGPR01000222">
    <property type="protein sequence ID" value="GBM06061.1"/>
    <property type="molecule type" value="Genomic_DNA"/>
</dbReference>
<protein>
    <submittedName>
        <fullName evidence="1">Uncharacterized protein</fullName>
    </submittedName>
</protein>
<evidence type="ECO:0000313" key="1">
    <source>
        <dbReference type="EMBL" id="GBM06061.1"/>
    </source>
</evidence>
<dbReference type="AlphaFoldDB" id="A0A4Y2CNQ9"/>